<name>A0ABW8BNT2_9ACTN</name>
<organism evidence="2 3">
    <name type="scientific">Streptomyces salinarius</name>
    <dbReference type="NCBI Taxonomy" id="2762598"/>
    <lineage>
        <taxon>Bacteria</taxon>
        <taxon>Bacillati</taxon>
        <taxon>Actinomycetota</taxon>
        <taxon>Actinomycetes</taxon>
        <taxon>Kitasatosporales</taxon>
        <taxon>Streptomycetaceae</taxon>
        <taxon>Streptomyces</taxon>
    </lineage>
</organism>
<evidence type="ECO:0000256" key="1">
    <source>
        <dbReference type="SAM" id="MobiDB-lite"/>
    </source>
</evidence>
<feature type="region of interest" description="Disordered" evidence="1">
    <location>
        <begin position="93"/>
        <end position="112"/>
    </location>
</feature>
<evidence type="ECO:0000313" key="3">
    <source>
        <dbReference type="Proteomes" id="UP001614264"/>
    </source>
</evidence>
<evidence type="ECO:0000313" key="2">
    <source>
        <dbReference type="EMBL" id="MFI7875725.1"/>
    </source>
</evidence>
<keyword evidence="3" id="KW-1185">Reference proteome</keyword>
<proteinExistence type="predicted"/>
<sequence>MLSPAGRTEDAPPLAGAGVHLSIALSAFNALLTPAEGAKDIDRLADAEHALDHLHRTTNYVREHLVASVSEANREARHQGLVDSCRDRRAWRWSPHSPRSWCSALGGGSRSA</sequence>
<dbReference type="Proteomes" id="UP001614264">
    <property type="component" value="Unassembled WGS sequence"/>
</dbReference>
<reference evidence="2 3" key="1">
    <citation type="submission" date="2024-07" db="EMBL/GenBank/DDBJ databases">
        <title>Whole genome sequencing of Prodigiosin pigment-producing Streptomyces salinarius isolated from rhizosphere soil of Arachis hypogaea.</title>
        <authorList>
            <person name="Vidhya A."/>
            <person name="Ramya S."/>
        </authorList>
    </citation>
    <scope>NUCLEOTIDE SEQUENCE [LARGE SCALE GENOMIC DNA]</scope>
    <source>
        <strain evidence="2 3">VRMG2420</strain>
    </source>
</reference>
<protein>
    <submittedName>
        <fullName evidence="2">Uncharacterized protein</fullName>
    </submittedName>
</protein>
<comment type="caution">
    <text evidence="2">The sequence shown here is derived from an EMBL/GenBank/DDBJ whole genome shotgun (WGS) entry which is preliminary data.</text>
</comment>
<gene>
    <name evidence="2" type="ORF">AB4829_34655</name>
</gene>
<accession>A0ABW8BNT2</accession>
<dbReference type="RefSeq" id="WP_399594816.1">
    <property type="nucleotide sequence ID" value="NZ_JBITPR010000063.1"/>
</dbReference>
<dbReference type="EMBL" id="JBITPR010000063">
    <property type="protein sequence ID" value="MFI7875725.1"/>
    <property type="molecule type" value="Genomic_DNA"/>
</dbReference>